<dbReference type="EMBL" id="JAKELL010000201">
    <property type="protein sequence ID" value="KAH8978828.1"/>
    <property type="molecule type" value="Genomic_DNA"/>
</dbReference>
<gene>
    <name evidence="2" type="ORF">EDB92DRAFT_2119049</name>
</gene>
<evidence type="ECO:0000313" key="2">
    <source>
        <dbReference type="EMBL" id="KAH8978828.1"/>
    </source>
</evidence>
<reference evidence="2" key="1">
    <citation type="submission" date="2022-01" db="EMBL/GenBank/DDBJ databases">
        <title>Comparative genomics reveals a dynamic genome evolution in the ectomycorrhizal milk-cap (Lactarius) mushrooms.</title>
        <authorList>
            <consortium name="DOE Joint Genome Institute"/>
            <person name="Lebreton A."/>
            <person name="Tang N."/>
            <person name="Kuo A."/>
            <person name="LaButti K."/>
            <person name="Drula E."/>
            <person name="Barry K."/>
            <person name="Clum A."/>
            <person name="Lipzen A."/>
            <person name="Mousain D."/>
            <person name="Ng V."/>
            <person name="Wang R."/>
            <person name="Wang X."/>
            <person name="Dai Y."/>
            <person name="Henrissat B."/>
            <person name="Grigoriev I.V."/>
            <person name="Guerin-Laguette A."/>
            <person name="Yu F."/>
            <person name="Martin F.M."/>
        </authorList>
    </citation>
    <scope>NUCLEOTIDE SEQUENCE</scope>
    <source>
        <strain evidence="2">QP</strain>
    </source>
</reference>
<evidence type="ECO:0000256" key="1">
    <source>
        <dbReference type="SAM" id="SignalP"/>
    </source>
</evidence>
<feature type="signal peptide" evidence="1">
    <location>
        <begin position="1"/>
        <end position="21"/>
    </location>
</feature>
<organism evidence="2 3">
    <name type="scientific">Lactarius akahatsu</name>
    <dbReference type="NCBI Taxonomy" id="416441"/>
    <lineage>
        <taxon>Eukaryota</taxon>
        <taxon>Fungi</taxon>
        <taxon>Dikarya</taxon>
        <taxon>Basidiomycota</taxon>
        <taxon>Agaricomycotina</taxon>
        <taxon>Agaricomycetes</taxon>
        <taxon>Russulales</taxon>
        <taxon>Russulaceae</taxon>
        <taxon>Lactarius</taxon>
    </lineage>
</organism>
<feature type="chain" id="PRO_5042017848" evidence="1">
    <location>
        <begin position="22"/>
        <end position="207"/>
    </location>
</feature>
<dbReference type="Proteomes" id="UP001201163">
    <property type="component" value="Unassembled WGS sequence"/>
</dbReference>
<keyword evidence="1" id="KW-0732">Signal</keyword>
<accession>A0AAD4L5D0</accession>
<dbReference type="AlphaFoldDB" id="A0AAD4L5D0"/>
<keyword evidence="3" id="KW-1185">Reference proteome</keyword>
<sequence>MHASHVAILVLAVSAASPVISAPLAARGAAATSDIVARGFSTSVFSNVNKGTRAFGARGFDLSDVKGILGTVIAGLLVRGDVDGIQARYFSLGNVKGTLDTVKNVAGLLALGARALIRPSDAKAITGTVGDIASLLARDDVDHSVLEGAFLQAISRRDVSELEARGEVSSIFQAIKDIIQVVSRRDVTPEQLIALASLPSSPLNSLD</sequence>
<name>A0AAD4L5D0_9AGAM</name>
<evidence type="ECO:0000313" key="3">
    <source>
        <dbReference type="Proteomes" id="UP001201163"/>
    </source>
</evidence>
<protein>
    <submittedName>
        <fullName evidence="2">Uncharacterized protein</fullName>
    </submittedName>
</protein>
<comment type="caution">
    <text evidence="2">The sequence shown here is derived from an EMBL/GenBank/DDBJ whole genome shotgun (WGS) entry which is preliminary data.</text>
</comment>
<proteinExistence type="predicted"/>